<sequence>MKGYYKIGDVAKYFHLSKETMRFYEDKKLIKSIRDPETGYRYFGYPELNQIKDIVQYKSYGFSLDKIDYLVNKADSKEIDNMLSLQEVVIQEKIFRMQNSLKKMTQLRNDVKRININSNAINFTYSPAFIFYEFKGYGGNNAVLDNKDVLQFLYSPSATPVGFICDLNASSEVWGVLSYYNEARKQMMFANIKDNTFMAPRQTVHFIFQAGKEGDLRDNLNFIIEDLKVKYNLEIVDKPFGRIILRYHKDGVRQRYLEAYIPISDACYNANTAENIR</sequence>
<comment type="caution">
    <text evidence="6">The sequence shown here is derived from an EMBL/GenBank/DDBJ whole genome shotgun (WGS) entry which is preliminary data.</text>
</comment>
<dbReference type="EMBL" id="VDFM01000013">
    <property type="protein sequence ID" value="MQS53234.1"/>
    <property type="molecule type" value="Genomic_DNA"/>
</dbReference>
<evidence type="ECO:0000313" key="7">
    <source>
        <dbReference type="Proteomes" id="UP000380386"/>
    </source>
</evidence>
<dbReference type="AlphaFoldDB" id="A0A5P0ZJI5"/>
<dbReference type="SUPFAM" id="SSF46955">
    <property type="entry name" value="Putative DNA-binding domain"/>
    <property type="match status" value="1"/>
</dbReference>
<dbReference type="PROSITE" id="PS50937">
    <property type="entry name" value="HTH_MERR_2"/>
    <property type="match status" value="1"/>
</dbReference>
<dbReference type="SMART" id="SM00422">
    <property type="entry name" value="HTH_MERR"/>
    <property type="match status" value="1"/>
</dbReference>
<proteinExistence type="predicted"/>
<reference evidence="6 7" key="1">
    <citation type="journal article" date="2019" name="Syst. Appl. Microbiol.">
        <title>Polyphasic characterization of two novel Lactobacillus spp. isolated from blown salami packages: Description of Lactobacillus halodurans sp. nov. and Lactobacillus salsicarnum sp. nov.</title>
        <authorList>
            <person name="Schuster J.A."/>
            <person name="Klingl A."/>
            <person name="Vogel R.F."/>
            <person name="Ehrmann M.A."/>
        </authorList>
    </citation>
    <scope>NUCLEOTIDE SEQUENCE [LARGE SCALE GENOMIC DNA]</scope>
    <source>
        <strain evidence="6 7">TMW 1.2118</strain>
    </source>
</reference>
<protein>
    <submittedName>
        <fullName evidence="6">MerR family transcriptional regulator</fullName>
    </submittedName>
</protein>
<keyword evidence="4" id="KW-0804">Transcription</keyword>
<evidence type="ECO:0000256" key="4">
    <source>
        <dbReference type="ARBA" id="ARBA00023163"/>
    </source>
</evidence>
<dbReference type="InterPro" id="IPR000551">
    <property type="entry name" value="MerR-type_HTH_dom"/>
</dbReference>
<gene>
    <name evidence="6" type="ORF">FHL02_09385</name>
</gene>
<dbReference type="OrthoDB" id="9806513at2"/>
<dbReference type="Proteomes" id="UP000380386">
    <property type="component" value="Unassembled WGS sequence"/>
</dbReference>
<dbReference type="InterPro" id="IPR009061">
    <property type="entry name" value="DNA-bd_dom_put_sf"/>
</dbReference>
<keyword evidence="3" id="KW-0238">DNA-binding</keyword>
<name>A0A5P0ZJI5_9LACO</name>
<dbReference type="PANTHER" id="PTHR30204:SF69">
    <property type="entry name" value="MERR-FAMILY TRANSCRIPTIONAL REGULATOR"/>
    <property type="match status" value="1"/>
</dbReference>
<keyword evidence="2" id="KW-0805">Transcription regulation</keyword>
<dbReference type="RefSeq" id="WP_153383736.1">
    <property type="nucleotide sequence ID" value="NZ_VDFM01000013.1"/>
</dbReference>
<evidence type="ECO:0000256" key="2">
    <source>
        <dbReference type="ARBA" id="ARBA00023015"/>
    </source>
</evidence>
<dbReference type="PANTHER" id="PTHR30204">
    <property type="entry name" value="REDOX-CYCLING DRUG-SENSING TRANSCRIPTIONAL ACTIVATOR SOXR"/>
    <property type="match status" value="1"/>
</dbReference>
<keyword evidence="1" id="KW-0678">Repressor</keyword>
<dbReference type="InterPro" id="IPR047057">
    <property type="entry name" value="MerR_fam"/>
</dbReference>
<evidence type="ECO:0000256" key="1">
    <source>
        <dbReference type="ARBA" id="ARBA00022491"/>
    </source>
</evidence>
<feature type="domain" description="HTH merR-type" evidence="5">
    <location>
        <begin position="4"/>
        <end position="73"/>
    </location>
</feature>
<dbReference type="Gene3D" id="1.10.1660.10">
    <property type="match status" value="1"/>
</dbReference>
<dbReference type="Pfam" id="PF13411">
    <property type="entry name" value="MerR_1"/>
    <property type="match status" value="1"/>
</dbReference>
<dbReference type="GO" id="GO:0003677">
    <property type="term" value="F:DNA binding"/>
    <property type="evidence" value="ECO:0007669"/>
    <property type="project" value="UniProtKB-KW"/>
</dbReference>
<dbReference type="GO" id="GO:0003700">
    <property type="term" value="F:DNA-binding transcription factor activity"/>
    <property type="evidence" value="ECO:0007669"/>
    <property type="project" value="InterPro"/>
</dbReference>
<evidence type="ECO:0000259" key="5">
    <source>
        <dbReference type="PROSITE" id="PS50937"/>
    </source>
</evidence>
<accession>A0A5P0ZJI5</accession>
<evidence type="ECO:0000256" key="3">
    <source>
        <dbReference type="ARBA" id="ARBA00023125"/>
    </source>
</evidence>
<organism evidence="6 7">
    <name type="scientific">Companilactobacillus mishanensis</name>
    <dbReference type="NCBI Taxonomy" id="2486008"/>
    <lineage>
        <taxon>Bacteria</taxon>
        <taxon>Bacillati</taxon>
        <taxon>Bacillota</taxon>
        <taxon>Bacilli</taxon>
        <taxon>Lactobacillales</taxon>
        <taxon>Lactobacillaceae</taxon>
        <taxon>Companilactobacillus</taxon>
    </lineage>
</organism>
<evidence type="ECO:0000313" key="6">
    <source>
        <dbReference type="EMBL" id="MQS53234.1"/>
    </source>
</evidence>